<accession>A0A212AU41</accession>
<dbReference type="AlphaFoldDB" id="A0A212AU41"/>
<evidence type="ECO:0000313" key="1">
    <source>
        <dbReference type="EMBL" id="OWJ85002.1"/>
    </source>
</evidence>
<organism evidence="1 2">
    <name type="scientific">Haematobacter missouriensis</name>
    <dbReference type="NCBI Taxonomy" id="366616"/>
    <lineage>
        <taxon>Bacteria</taxon>
        <taxon>Pseudomonadati</taxon>
        <taxon>Pseudomonadota</taxon>
        <taxon>Alphaproteobacteria</taxon>
        <taxon>Rhodobacterales</taxon>
        <taxon>Paracoccaceae</taxon>
        <taxon>Haematobacter</taxon>
    </lineage>
</organism>
<name>A0A212AU41_9RHOB</name>
<comment type="caution">
    <text evidence="1">The sequence shown here is derived from an EMBL/GenBank/DDBJ whole genome shotgun (WGS) entry which is preliminary data.</text>
</comment>
<proteinExistence type="predicted"/>
<dbReference type="Proteomes" id="UP000196640">
    <property type="component" value="Unassembled WGS sequence"/>
</dbReference>
<protein>
    <submittedName>
        <fullName evidence="1">Uncharacterized protein</fullName>
    </submittedName>
</protein>
<reference evidence="1 2" key="1">
    <citation type="submission" date="2016-11" db="EMBL/GenBank/DDBJ databases">
        <title>Comparison of Traditional DNA-DNA Hybridization with In Silico Genomic Analysis.</title>
        <authorList>
            <person name="Nicholson A.C."/>
            <person name="Sammons S."/>
            <person name="Humrighouse B.W."/>
            <person name="Graziano J."/>
            <person name="Lasker B."/>
            <person name="Whitney A.M."/>
            <person name="Mcquiston J.R."/>
        </authorList>
    </citation>
    <scope>NUCLEOTIDE SEQUENCE [LARGE SCALE GENOMIC DNA]</scope>
    <source>
        <strain evidence="1 2">H2381</strain>
    </source>
</reference>
<gene>
    <name evidence="1" type="ORF">CDV52_05965</name>
</gene>
<sequence>MRCGAVRCGAVRCGAVRCGAVRCGAVRCGAVRCGAVRCGAVRCGAVRCGAVKRCMISTHGQSFARPMLGASGRRFWPPGIRSGHSHSGDSVRFRPGFLLWFMRAAVPGSGY</sequence>
<evidence type="ECO:0000313" key="2">
    <source>
        <dbReference type="Proteomes" id="UP000196640"/>
    </source>
</evidence>
<dbReference type="EMBL" id="NIPX01000005">
    <property type="protein sequence ID" value="OWJ85002.1"/>
    <property type="molecule type" value="Genomic_DNA"/>
</dbReference>